<dbReference type="InterPro" id="IPR036915">
    <property type="entry name" value="Cyclin-like_sf"/>
</dbReference>
<evidence type="ECO:0000259" key="3">
    <source>
        <dbReference type="SMART" id="SM00385"/>
    </source>
</evidence>
<dbReference type="EMBL" id="KB311417">
    <property type="protein sequence ID" value="ELT89345.1"/>
    <property type="molecule type" value="Genomic_DNA"/>
</dbReference>
<reference evidence="4 6" key="2">
    <citation type="journal article" date="2013" name="Nature">
        <title>Insights into bilaterian evolution from three spiralian genomes.</title>
        <authorList>
            <person name="Simakov O."/>
            <person name="Marletaz F."/>
            <person name="Cho S.J."/>
            <person name="Edsinger-Gonzales E."/>
            <person name="Havlak P."/>
            <person name="Hellsten U."/>
            <person name="Kuo D.H."/>
            <person name="Larsson T."/>
            <person name="Lv J."/>
            <person name="Arendt D."/>
            <person name="Savage R."/>
            <person name="Osoegawa K."/>
            <person name="de Jong P."/>
            <person name="Grimwood J."/>
            <person name="Chapman J.A."/>
            <person name="Shapiro H."/>
            <person name="Aerts A."/>
            <person name="Otillar R.P."/>
            <person name="Terry A.Y."/>
            <person name="Boore J.L."/>
            <person name="Grigoriev I.V."/>
            <person name="Lindberg D.R."/>
            <person name="Seaver E.C."/>
            <person name="Weisblat D.A."/>
            <person name="Putnam N.H."/>
            <person name="Rokhsar D.S."/>
        </authorList>
    </citation>
    <scope>NUCLEOTIDE SEQUENCE</scope>
    <source>
        <strain evidence="4 6">I ESC-2004</strain>
    </source>
</reference>
<dbReference type="InterPro" id="IPR006671">
    <property type="entry name" value="Cyclin_N"/>
</dbReference>
<dbReference type="CDD" id="cd20526">
    <property type="entry name" value="CYCLIN_CCNI-like"/>
    <property type="match status" value="1"/>
</dbReference>
<dbReference type="InterPro" id="IPR013763">
    <property type="entry name" value="Cyclin-like_dom"/>
</dbReference>
<sequence length="326" mass="36871">MRKCQGRHSNQQLLRMLGDALRKECARWSTRSYPLPSKAASQEDVGLHRDATVKYLADLNEKFDFFPETFFLSVTILDQFISIVKAKPRHIKLIGVTALYLAAKIKEEDEVIPGTLEFVRVSACGCSQAEVLRMERCMLDKLSWDLSFATPLDFLHVFHALLFINVPHLLDNCGHMTPARQLTLVTAKMERCVVNRLSLQHAPSTLALALLSLELELFSPNWLSITYTLQKMVQIDNDELISCRETCAKCLQSMARSNRYVYASKSPSPAAKSTPTKRRRVVQDDDDDDDIYYGIKQLYEDNSTCSSQARSVEEVSTSAALRAIVI</sequence>
<dbReference type="SMART" id="SM00385">
    <property type="entry name" value="CYCLIN"/>
    <property type="match status" value="1"/>
</dbReference>
<evidence type="ECO:0000313" key="5">
    <source>
        <dbReference type="EnsemblMetazoa" id="CapteP178449"/>
    </source>
</evidence>
<feature type="region of interest" description="Disordered" evidence="2">
    <location>
        <begin position="262"/>
        <end position="283"/>
    </location>
</feature>
<dbReference type="EnsemblMetazoa" id="CapteT178449">
    <property type="protein sequence ID" value="CapteP178449"/>
    <property type="gene ID" value="CapteG178449"/>
</dbReference>
<dbReference type="STRING" id="283909.R7T707"/>
<organism evidence="4">
    <name type="scientific">Capitella teleta</name>
    <name type="common">Polychaete worm</name>
    <dbReference type="NCBI Taxonomy" id="283909"/>
    <lineage>
        <taxon>Eukaryota</taxon>
        <taxon>Metazoa</taxon>
        <taxon>Spiralia</taxon>
        <taxon>Lophotrochozoa</taxon>
        <taxon>Annelida</taxon>
        <taxon>Polychaeta</taxon>
        <taxon>Sedentaria</taxon>
        <taxon>Scolecida</taxon>
        <taxon>Capitellidae</taxon>
        <taxon>Capitella</taxon>
    </lineage>
</organism>
<dbReference type="InterPro" id="IPR039361">
    <property type="entry name" value="Cyclin"/>
</dbReference>
<dbReference type="FunFam" id="1.10.472.10:FF:000006">
    <property type="entry name" value="Cyclin I"/>
    <property type="match status" value="1"/>
</dbReference>
<dbReference type="Gene3D" id="1.10.472.10">
    <property type="entry name" value="Cyclin-like"/>
    <property type="match status" value="2"/>
</dbReference>
<proteinExistence type="inferred from homology"/>
<dbReference type="PANTHER" id="PTHR10177">
    <property type="entry name" value="CYCLINS"/>
    <property type="match status" value="1"/>
</dbReference>
<reference evidence="6" key="1">
    <citation type="submission" date="2012-12" db="EMBL/GenBank/DDBJ databases">
        <authorList>
            <person name="Hellsten U."/>
            <person name="Grimwood J."/>
            <person name="Chapman J.A."/>
            <person name="Shapiro H."/>
            <person name="Aerts A."/>
            <person name="Otillar R.P."/>
            <person name="Terry A.Y."/>
            <person name="Boore J.L."/>
            <person name="Simakov O."/>
            <person name="Marletaz F."/>
            <person name="Cho S.-J."/>
            <person name="Edsinger-Gonzales E."/>
            <person name="Havlak P."/>
            <person name="Kuo D.-H."/>
            <person name="Larsson T."/>
            <person name="Lv J."/>
            <person name="Arendt D."/>
            <person name="Savage R."/>
            <person name="Osoegawa K."/>
            <person name="de Jong P."/>
            <person name="Lindberg D.R."/>
            <person name="Seaver E.C."/>
            <person name="Weisblat D.A."/>
            <person name="Putnam N.H."/>
            <person name="Grigoriev I.V."/>
            <person name="Rokhsar D.S."/>
        </authorList>
    </citation>
    <scope>NUCLEOTIDE SEQUENCE</scope>
    <source>
        <strain evidence="6">I ESC-2004</strain>
    </source>
</reference>
<dbReference type="AlphaFoldDB" id="R7T707"/>
<gene>
    <name evidence="4" type="ORF">CAPTEDRAFT_178449</name>
</gene>
<keyword evidence="6" id="KW-1185">Reference proteome</keyword>
<dbReference type="HOGENOM" id="CLU_062642_1_0_1"/>
<name>R7T707_CAPTE</name>
<dbReference type="SUPFAM" id="SSF47954">
    <property type="entry name" value="Cyclin-like"/>
    <property type="match status" value="1"/>
</dbReference>
<evidence type="ECO:0000313" key="6">
    <source>
        <dbReference type="Proteomes" id="UP000014760"/>
    </source>
</evidence>
<dbReference type="OrthoDB" id="769138at2759"/>
<feature type="domain" description="Cyclin-like" evidence="3">
    <location>
        <begin position="54"/>
        <end position="140"/>
    </location>
</feature>
<reference evidence="5" key="3">
    <citation type="submission" date="2015-06" db="UniProtKB">
        <authorList>
            <consortium name="EnsemblMetazoa"/>
        </authorList>
    </citation>
    <scope>IDENTIFICATION</scope>
</reference>
<dbReference type="Pfam" id="PF00134">
    <property type="entry name" value="Cyclin_N"/>
    <property type="match status" value="1"/>
</dbReference>
<evidence type="ECO:0000256" key="2">
    <source>
        <dbReference type="SAM" id="MobiDB-lite"/>
    </source>
</evidence>
<protein>
    <recommendedName>
        <fullName evidence="3">Cyclin-like domain-containing protein</fullName>
    </recommendedName>
</protein>
<evidence type="ECO:0000313" key="4">
    <source>
        <dbReference type="EMBL" id="ELT89345.1"/>
    </source>
</evidence>
<accession>R7T707</accession>
<comment type="similarity">
    <text evidence="1">Belongs to the cyclin family.</text>
</comment>
<dbReference type="EMBL" id="AMQN01003297">
    <property type="status" value="NOT_ANNOTATED_CDS"/>
    <property type="molecule type" value="Genomic_DNA"/>
</dbReference>
<evidence type="ECO:0000256" key="1">
    <source>
        <dbReference type="RuleBase" id="RU000383"/>
    </source>
</evidence>
<feature type="compositionally biased region" description="Low complexity" evidence="2">
    <location>
        <begin position="263"/>
        <end position="274"/>
    </location>
</feature>
<keyword evidence="1" id="KW-0195">Cyclin</keyword>
<dbReference type="OMA" id="MPSTFHL"/>
<dbReference type="Proteomes" id="UP000014760">
    <property type="component" value="Unassembled WGS sequence"/>
</dbReference>